<evidence type="ECO:0000313" key="2">
    <source>
        <dbReference type="EMBL" id="KAF2890440.1"/>
    </source>
</evidence>
<proteinExistence type="predicted"/>
<feature type="region of interest" description="Disordered" evidence="1">
    <location>
        <begin position="1"/>
        <end position="35"/>
    </location>
</feature>
<dbReference type="EMBL" id="VTPC01052527">
    <property type="protein sequence ID" value="KAF2890440.1"/>
    <property type="molecule type" value="Genomic_DNA"/>
</dbReference>
<sequence>MEKLPFEHREKADNEEIRDILQSEDISQPEQNRSSEREFRAVVEMTGIFNYSGHKASFLAAVWAELVLNRTEKPKVEGVSPYKL</sequence>
<feature type="compositionally biased region" description="Basic and acidic residues" evidence="1">
    <location>
        <begin position="1"/>
        <end position="21"/>
    </location>
</feature>
<name>A0A8K0CVV7_IGNLU</name>
<keyword evidence="3" id="KW-1185">Reference proteome</keyword>
<accession>A0A8K0CVV7</accession>
<protein>
    <submittedName>
        <fullName evidence="2">Uncharacterized protein</fullName>
    </submittedName>
</protein>
<organism evidence="2 3">
    <name type="scientific">Ignelater luminosus</name>
    <name type="common">Cucubano</name>
    <name type="synonym">Pyrophorus luminosus</name>
    <dbReference type="NCBI Taxonomy" id="2038154"/>
    <lineage>
        <taxon>Eukaryota</taxon>
        <taxon>Metazoa</taxon>
        <taxon>Ecdysozoa</taxon>
        <taxon>Arthropoda</taxon>
        <taxon>Hexapoda</taxon>
        <taxon>Insecta</taxon>
        <taxon>Pterygota</taxon>
        <taxon>Neoptera</taxon>
        <taxon>Endopterygota</taxon>
        <taxon>Coleoptera</taxon>
        <taxon>Polyphaga</taxon>
        <taxon>Elateriformia</taxon>
        <taxon>Elateroidea</taxon>
        <taxon>Elateridae</taxon>
        <taxon>Agrypninae</taxon>
        <taxon>Pyrophorini</taxon>
        <taxon>Ignelater</taxon>
    </lineage>
</organism>
<evidence type="ECO:0000313" key="3">
    <source>
        <dbReference type="Proteomes" id="UP000801492"/>
    </source>
</evidence>
<dbReference type="AlphaFoldDB" id="A0A8K0CVV7"/>
<comment type="caution">
    <text evidence="2">The sequence shown here is derived from an EMBL/GenBank/DDBJ whole genome shotgun (WGS) entry which is preliminary data.</text>
</comment>
<dbReference type="OrthoDB" id="413361at2759"/>
<reference evidence="2" key="1">
    <citation type="submission" date="2019-08" db="EMBL/GenBank/DDBJ databases">
        <title>The genome of the North American firefly Photinus pyralis.</title>
        <authorList>
            <consortium name="Photinus pyralis genome working group"/>
            <person name="Fallon T.R."/>
            <person name="Sander Lower S.E."/>
            <person name="Weng J.-K."/>
        </authorList>
    </citation>
    <scope>NUCLEOTIDE SEQUENCE</scope>
    <source>
        <strain evidence="2">TRF0915ILg1</strain>
        <tissue evidence="2">Whole body</tissue>
    </source>
</reference>
<dbReference type="Proteomes" id="UP000801492">
    <property type="component" value="Unassembled WGS sequence"/>
</dbReference>
<gene>
    <name evidence="2" type="ORF">ILUMI_15733</name>
</gene>
<evidence type="ECO:0000256" key="1">
    <source>
        <dbReference type="SAM" id="MobiDB-lite"/>
    </source>
</evidence>